<dbReference type="SMART" id="SM00214">
    <property type="entry name" value="VWC"/>
    <property type="match status" value="2"/>
</dbReference>
<dbReference type="SMART" id="SM00832">
    <property type="entry name" value="C8"/>
    <property type="match status" value="3"/>
</dbReference>
<dbReference type="PROSITE" id="PS51233">
    <property type="entry name" value="VWFD"/>
    <property type="match status" value="3"/>
</dbReference>
<reference evidence="8" key="1">
    <citation type="journal article" date="2022" name="bioRxiv">
        <title>Sequencing and chromosome-scale assembly of the giantPleurodeles waltlgenome.</title>
        <authorList>
            <person name="Brown T."/>
            <person name="Elewa A."/>
            <person name="Iarovenko S."/>
            <person name="Subramanian E."/>
            <person name="Araus A.J."/>
            <person name="Petzold A."/>
            <person name="Susuki M."/>
            <person name="Suzuki K.-i.T."/>
            <person name="Hayashi T."/>
            <person name="Toyoda A."/>
            <person name="Oliveira C."/>
            <person name="Osipova E."/>
            <person name="Leigh N.D."/>
            <person name="Simon A."/>
            <person name="Yun M.H."/>
        </authorList>
    </citation>
    <scope>NUCLEOTIDE SEQUENCE</scope>
    <source>
        <strain evidence="8">20211129_DDA</strain>
        <tissue evidence="8">Liver</tissue>
    </source>
</reference>
<dbReference type="CDD" id="cd19941">
    <property type="entry name" value="TIL"/>
    <property type="match status" value="3"/>
</dbReference>
<feature type="disulfide bond" evidence="4">
    <location>
        <begin position="1174"/>
        <end position="1183"/>
    </location>
</feature>
<evidence type="ECO:0000259" key="6">
    <source>
        <dbReference type="PROSITE" id="PS50026"/>
    </source>
</evidence>
<keyword evidence="3" id="KW-0325">Glycoprotein</keyword>
<comment type="caution">
    <text evidence="4">Lacks conserved residue(s) required for the propagation of feature annotation.</text>
</comment>
<feature type="domain" description="VWFD" evidence="7">
    <location>
        <begin position="746"/>
        <end position="923"/>
    </location>
</feature>
<proteinExistence type="predicted"/>
<dbReference type="InterPro" id="IPR014853">
    <property type="entry name" value="VWF/SSPO/ZAN-like_Cys-rich_dom"/>
</dbReference>
<keyword evidence="5" id="KW-0812">Transmembrane</keyword>
<feature type="domain" description="EGF-like" evidence="6">
    <location>
        <begin position="1142"/>
        <end position="1184"/>
    </location>
</feature>
<evidence type="ECO:0000259" key="7">
    <source>
        <dbReference type="PROSITE" id="PS51233"/>
    </source>
</evidence>
<dbReference type="GO" id="GO:0031012">
    <property type="term" value="C:extracellular matrix"/>
    <property type="evidence" value="ECO:0007669"/>
    <property type="project" value="TreeGrafter"/>
</dbReference>
<accession>A0AAV7L8R2</accession>
<dbReference type="EMBL" id="JANPWB010000015">
    <property type="protein sequence ID" value="KAJ1086909.1"/>
    <property type="molecule type" value="Genomic_DNA"/>
</dbReference>
<dbReference type="InterPro" id="IPR000742">
    <property type="entry name" value="EGF"/>
</dbReference>
<dbReference type="InterPro" id="IPR001007">
    <property type="entry name" value="VWF_dom"/>
</dbReference>
<keyword evidence="5" id="KW-0472">Membrane</keyword>
<dbReference type="InterPro" id="IPR050780">
    <property type="entry name" value="Mucin_vWF_Thrombospondin_sf"/>
</dbReference>
<dbReference type="Pfam" id="PF00094">
    <property type="entry name" value="VWD"/>
    <property type="match status" value="3"/>
</dbReference>
<feature type="domain" description="VWFD" evidence="7">
    <location>
        <begin position="1"/>
        <end position="153"/>
    </location>
</feature>
<evidence type="ECO:0000256" key="3">
    <source>
        <dbReference type="ARBA" id="ARBA00023180"/>
    </source>
</evidence>
<comment type="caution">
    <text evidence="8">The sequence shown here is derived from an EMBL/GenBank/DDBJ whole genome shotgun (WGS) entry which is preliminary data.</text>
</comment>
<keyword evidence="2 4" id="KW-1015">Disulfide bond</keyword>
<keyword evidence="1" id="KW-0677">Repeat</keyword>
<dbReference type="Pfam" id="PF01826">
    <property type="entry name" value="TIL"/>
    <property type="match status" value="3"/>
</dbReference>
<feature type="domain" description="VWFD" evidence="7">
    <location>
        <begin position="360"/>
        <end position="538"/>
    </location>
</feature>
<evidence type="ECO:0008006" key="10">
    <source>
        <dbReference type="Google" id="ProtNLM"/>
    </source>
</evidence>
<dbReference type="Proteomes" id="UP001066276">
    <property type="component" value="Chromosome 11"/>
</dbReference>
<dbReference type="InterPro" id="IPR025615">
    <property type="entry name" value="TILa_dom"/>
</dbReference>
<dbReference type="SUPFAM" id="SSF57567">
    <property type="entry name" value="Serine protease inhibitors"/>
    <property type="match status" value="3"/>
</dbReference>
<dbReference type="SUPFAM" id="SSF57196">
    <property type="entry name" value="EGF/Laminin"/>
    <property type="match status" value="1"/>
</dbReference>
<dbReference type="PANTHER" id="PTHR11339:SF374">
    <property type="entry name" value="ZONADHESIN"/>
    <property type="match status" value="1"/>
</dbReference>
<evidence type="ECO:0000256" key="4">
    <source>
        <dbReference type="PROSITE-ProRule" id="PRU00076"/>
    </source>
</evidence>
<name>A0AAV7L8R2_PLEWA</name>
<keyword evidence="5" id="KW-1133">Transmembrane helix</keyword>
<dbReference type="SMART" id="SM00215">
    <property type="entry name" value="VWC_out"/>
    <property type="match status" value="3"/>
</dbReference>
<sequence>MLAKVCGQGSSVPFFNVSATNEFRGSNTKVSYVKSVHVDVYSSRITLLKNKKVNVNGKRMGLPIEVAGGRVTIRNSGIYVLLQTDFRLAVRFDGNHYADVSVPQACSGQLCGLCGNYNGDPGDDNIKPDGTIAKDSNDLGDSWILLEKNEICSTGGVGEACDPTLETEVQKDTACGIISDPSGIFKDCHAKVPPQNFFKSCVFDMCATGGQSLSLCYALQAYAAHCTNAGVCVQWRNNTLCPISCPGGSRYESCGSRCPTTCFATATSGSCSSAPTEGCFCEEGFVLSGDRCVPRTECGCTDVDNNYHQLGESWYTHSDCSERCTCNHNNTIACTSWKCGPQERCDLADGVLSCHSTGKASCHVAGDPHYFTFDKVMHTFLGTCTYTLVQVCDNSSVIPLTISGKNEDRGIPGATYLREVYIDVYDTRVTLQKSRRTLLNNERVHSPVVSRARGISIGTVGIYTVVETDFGMLVKFDGNQHLEISLPDSYHSKVCGMCGNYNGNSNDELLMPDGRLADNVAQFGNSWKAKEDNTAGCLPDDRKDFDPPCKAGQQPGVEQQCNVLLSAAFVPCHALVDPNLFIQTCVYDMCKYDGMLATFCAIAQAYVDACRIEGISIKWRNTTLCPLPCPTNSHYTDCASLCPPTCNDIYASATCEKLSDCVEGCVCDEGYVLSDDKCVPLGDCGCRTINDTYYQVGESWITPHCTEKCQCRKGGKIKCNPYECEPGEVCILKNNGNYGCKPTGFAKCSVTGDPHYLTFDGLVHHFQGVGTYTLVQNPADLPDRLQSFNIEGKNEKMVQNYKISYIEEIRTDVYGHSVLFRQKKKILLDGIKVVPPAQPHEGLKIYQRSTRIYLETDFGLSVSFDGTENADITLPNTYKKKVEGLCGNFDGKHKNDFTRRDGQQVKDVNDFGESWKVPSGKATLRFRREVVENDTDIGDLDTGFFTNCSESELLLANSTAYCGLLVDQSGPFNACHEAIDPDLYHTNCLFDMCAAFDRRDLFCESLQQYALACQEVKVTLGNWRQDGHCEMACPPHSEYSSCMTACPATCSDMAAASECDSPCLEGCRCLPGYVFSDEDCVPYKECGCTYLNKYYKTGESFVTDDCSQTCTCTESSSVACSRIACRQGQTCTISNFTRGCFMLDPCLDNPCQNGGECVQEHVETDNTTTVYCRCRNQYEGFYCEKEKGVSIVIIVVGVIAAVVVLVFLVIGIVLCVRSRLRRKMMFQQELIDNGQDNSSIGTRSHSRFRSVGITEASAKLLDAQSEELSFLHDHQSGFRSVGIIEASAKLRDAKSEELSFPHDQQSGFRSVGITEASAKLLDAQSEELSFLHDQQSGLRSVGITEASAKLLDAQSEELSFLHDQQSGFRHVGITDEAAKLLDARSEELSFPHDQQSGFRHVGITEASAKLLDPQSEELSFLHDQQSGFRSVGITEASAKLLDARSEVSFLHDHQSGFRSVGITEASAKLLDAQSEELSFLHDHQSGFRSVGIIEASAKLLDAKSEELSFPHDQQSGFRSVGITEASAKLLDAQSEELSFLHDQQSGLRSVGITEASAKLLDAQSEELSFLHDQQSGFRHVGITDESAKLLDARSEELSFPHDQQSGFRHVGITEASAKLLDPQCEELSFLQCQQSGFRSVGITEASAKLLDQDSFRSVRITEASVKLLDAQSEELSFPHDQQSGFRSVGITEASAKLLDARSEELPFLHDQQSGFRSVGITEASAKLLGARSEELPFPHDHQSGFRSVGITEASAELLDARSEELSFMTSYQDSDLSVSQKHHSS</sequence>
<dbReference type="PROSITE" id="PS50026">
    <property type="entry name" value="EGF_3"/>
    <property type="match status" value="1"/>
</dbReference>
<dbReference type="InterPro" id="IPR001846">
    <property type="entry name" value="VWF_type-D"/>
</dbReference>
<evidence type="ECO:0000313" key="9">
    <source>
        <dbReference type="Proteomes" id="UP001066276"/>
    </source>
</evidence>
<dbReference type="PROSITE" id="PS00022">
    <property type="entry name" value="EGF_1"/>
    <property type="match status" value="1"/>
</dbReference>
<dbReference type="PANTHER" id="PTHR11339">
    <property type="entry name" value="EXTRACELLULAR MATRIX GLYCOPROTEIN RELATED"/>
    <property type="match status" value="1"/>
</dbReference>
<dbReference type="InterPro" id="IPR002919">
    <property type="entry name" value="TIL_dom"/>
</dbReference>
<evidence type="ECO:0000313" key="8">
    <source>
        <dbReference type="EMBL" id="KAJ1086909.1"/>
    </source>
</evidence>
<dbReference type="FunFam" id="2.10.25.10:FF:000055">
    <property type="entry name" value="alpha-tectorin isoform X1"/>
    <property type="match status" value="3"/>
</dbReference>
<evidence type="ECO:0000256" key="2">
    <source>
        <dbReference type="ARBA" id="ARBA00023157"/>
    </source>
</evidence>
<dbReference type="Pfam" id="PF08742">
    <property type="entry name" value="C8"/>
    <property type="match status" value="3"/>
</dbReference>
<organism evidence="8 9">
    <name type="scientific">Pleurodeles waltl</name>
    <name type="common">Iberian ribbed newt</name>
    <dbReference type="NCBI Taxonomy" id="8319"/>
    <lineage>
        <taxon>Eukaryota</taxon>
        <taxon>Metazoa</taxon>
        <taxon>Chordata</taxon>
        <taxon>Craniata</taxon>
        <taxon>Vertebrata</taxon>
        <taxon>Euteleostomi</taxon>
        <taxon>Amphibia</taxon>
        <taxon>Batrachia</taxon>
        <taxon>Caudata</taxon>
        <taxon>Salamandroidea</taxon>
        <taxon>Salamandridae</taxon>
        <taxon>Pleurodelinae</taxon>
        <taxon>Pleurodeles</taxon>
    </lineage>
</organism>
<gene>
    <name evidence="8" type="ORF">NDU88_000104</name>
</gene>
<evidence type="ECO:0000256" key="5">
    <source>
        <dbReference type="SAM" id="Phobius"/>
    </source>
</evidence>
<dbReference type="Gene3D" id="2.10.25.10">
    <property type="entry name" value="Laminin"/>
    <property type="match status" value="4"/>
</dbReference>
<dbReference type="SMART" id="SM00181">
    <property type="entry name" value="EGF"/>
    <property type="match status" value="4"/>
</dbReference>
<dbReference type="InterPro" id="IPR036084">
    <property type="entry name" value="Ser_inhib-like_sf"/>
</dbReference>
<keyword evidence="9" id="KW-1185">Reference proteome</keyword>
<feature type="transmembrane region" description="Helical" evidence="5">
    <location>
        <begin position="1191"/>
        <end position="1216"/>
    </location>
</feature>
<dbReference type="Pfam" id="PF12714">
    <property type="entry name" value="TILa"/>
    <property type="match status" value="3"/>
</dbReference>
<keyword evidence="4" id="KW-0245">EGF-like domain</keyword>
<evidence type="ECO:0000256" key="1">
    <source>
        <dbReference type="ARBA" id="ARBA00022737"/>
    </source>
</evidence>
<dbReference type="GO" id="GO:0005615">
    <property type="term" value="C:extracellular space"/>
    <property type="evidence" value="ECO:0007669"/>
    <property type="project" value="TreeGrafter"/>
</dbReference>
<dbReference type="SMART" id="SM00216">
    <property type="entry name" value="VWD"/>
    <property type="match status" value="3"/>
</dbReference>
<protein>
    <recommendedName>
        <fullName evidence="10">Zonadhesin</fullName>
    </recommendedName>
</protein>